<name>A0A9W9K1K1_9EURO</name>
<dbReference type="Pfam" id="PF04082">
    <property type="entry name" value="Fungal_trans"/>
    <property type="match status" value="1"/>
</dbReference>
<dbReference type="RefSeq" id="XP_056471427.1">
    <property type="nucleotide sequence ID" value="XM_056620621.1"/>
</dbReference>
<evidence type="ECO:0000256" key="1">
    <source>
        <dbReference type="ARBA" id="ARBA00023242"/>
    </source>
</evidence>
<dbReference type="InterPro" id="IPR007219">
    <property type="entry name" value="XnlR_reg_dom"/>
</dbReference>
<comment type="caution">
    <text evidence="3">The sequence shown here is derived from an EMBL/GenBank/DDBJ whole genome shotgun (WGS) entry which is preliminary data.</text>
</comment>
<dbReference type="Proteomes" id="UP001149074">
    <property type="component" value="Unassembled WGS sequence"/>
</dbReference>
<reference evidence="3" key="2">
    <citation type="journal article" date="2023" name="IMA Fungus">
        <title>Comparative genomic study of the Penicillium genus elucidates a diverse pangenome and 15 lateral gene transfer events.</title>
        <authorList>
            <person name="Petersen C."/>
            <person name="Sorensen T."/>
            <person name="Nielsen M.R."/>
            <person name="Sondergaard T.E."/>
            <person name="Sorensen J.L."/>
            <person name="Fitzpatrick D.A."/>
            <person name="Frisvad J.C."/>
            <person name="Nielsen K.L."/>
        </authorList>
    </citation>
    <scope>NUCLEOTIDE SEQUENCE</scope>
    <source>
        <strain evidence="3">IBT 30761</strain>
    </source>
</reference>
<dbReference type="EMBL" id="JAPQKI010000009">
    <property type="protein sequence ID" value="KAJ5089445.1"/>
    <property type="molecule type" value="Genomic_DNA"/>
</dbReference>
<keyword evidence="4" id="KW-1185">Reference proteome</keyword>
<keyword evidence="1" id="KW-0539">Nucleus</keyword>
<dbReference type="GO" id="GO:0006351">
    <property type="term" value="P:DNA-templated transcription"/>
    <property type="evidence" value="ECO:0007669"/>
    <property type="project" value="InterPro"/>
</dbReference>
<dbReference type="GO" id="GO:0003677">
    <property type="term" value="F:DNA binding"/>
    <property type="evidence" value="ECO:0007669"/>
    <property type="project" value="InterPro"/>
</dbReference>
<gene>
    <name evidence="3" type="ORF">N7532_008129</name>
</gene>
<reference evidence="3" key="1">
    <citation type="submission" date="2022-11" db="EMBL/GenBank/DDBJ databases">
        <authorList>
            <person name="Petersen C."/>
        </authorList>
    </citation>
    <scope>NUCLEOTIDE SEQUENCE</scope>
    <source>
        <strain evidence="3">IBT 30761</strain>
    </source>
</reference>
<dbReference type="OrthoDB" id="3362851at2759"/>
<sequence>MAYRMGLDRLENLRMLYPEWRVLDREVLQEWRTLWWFIYRLDSYSNISSGTPFLIDDKFINTSLVLSFSSSSSGSDGAAPENLRMPSNPEFFWKIIPALSSNPETFLQNAHLVAISATRQAGVVLRHHCVLSKEELVDKDFSAFERHLSALRLALPSGWFNPKRNAFSNETQAYHHGRLNSVILLLMSQLLISIIGCAIAKNDEWLSNWQRILETCQGIASVAAEYDTSFCIKVDPAICFVYFTALIFLEMHRKSSTFSVPDLLSNIEHDQTVLRLQLEQFAKIWTLPKLLISKLMLTF</sequence>
<evidence type="ECO:0000313" key="3">
    <source>
        <dbReference type="EMBL" id="KAJ5089445.1"/>
    </source>
</evidence>
<dbReference type="GeneID" id="81359600"/>
<evidence type="ECO:0000259" key="2">
    <source>
        <dbReference type="Pfam" id="PF04082"/>
    </source>
</evidence>
<dbReference type="GO" id="GO:0008270">
    <property type="term" value="F:zinc ion binding"/>
    <property type="evidence" value="ECO:0007669"/>
    <property type="project" value="InterPro"/>
</dbReference>
<dbReference type="AlphaFoldDB" id="A0A9W9K1K1"/>
<dbReference type="CDD" id="cd12148">
    <property type="entry name" value="fungal_TF_MHR"/>
    <property type="match status" value="1"/>
</dbReference>
<protein>
    <recommendedName>
        <fullName evidence="2">Xylanolytic transcriptional activator regulatory domain-containing protein</fullName>
    </recommendedName>
</protein>
<feature type="domain" description="Xylanolytic transcriptional activator regulatory" evidence="2">
    <location>
        <begin position="1"/>
        <end position="101"/>
    </location>
</feature>
<organism evidence="3 4">
    <name type="scientific">Penicillium argentinense</name>
    <dbReference type="NCBI Taxonomy" id="1131581"/>
    <lineage>
        <taxon>Eukaryota</taxon>
        <taxon>Fungi</taxon>
        <taxon>Dikarya</taxon>
        <taxon>Ascomycota</taxon>
        <taxon>Pezizomycotina</taxon>
        <taxon>Eurotiomycetes</taxon>
        <taxon>Eurotiomycetidae</taxon>
        <taxon>Eurotiales</taxon>
        <taxon>Aspergillaceae</taxon>
        <taxon>Penicillium</taxon>
    </lineage>
</organism>
<accession>A0A9W9K1K1</accession>
<evidence type="ECO:0000313" key="4">
    <source>
        <dbReference type="Proteomes" id="UP001149074"/>
    </source>
</evidence>
<proteinExistence type="predicted"/>